<accession>A0AA38BYZ8</accession>
<dbReference type="Proteomes" id="UP000824469">
    <property type="component" value="Unassembled WGS sequence"/>
</dbReference>
<feature type="region of interest" description="Disordered" evidence="1">
    <location>
        <begin position="1"/>
        <end position="38"/>
    </location>
</feature>
<dbReference type="EMBL" id="JAHRHJ020003813">
    <property type="protein sequence ID" value="KAH9289726.1"/>
    <property type="molecule type" value="Genomic_DNA"/>
</dbReference>
<feature type="non-terminal residue" evidence="2">
    <location>
        <position position="1"/>
    </location>
</feature>
<proteinExistence type="predicted"/>
<comment type="caution">
    <text evidence="2">The sequence shown here is derived from an EMBL/GenBank/DDBJ whole genome shotgun (WGS) entry which is preliminary data.</text>
</comment>
<evidence type="ECO:0000313" key="3">
    <source>
        <dbReference type="Proteomes" id="UP000824469"/>
    </source>
</evidence>
<evidence type="ECO:0000313" key="2">
    <source>
        <dbReference type="EMBL" id="KAH9289726.1"/>
    </source>
</evidence>
<organism evidence="2 3">
    <name type="scientific">Taxus chinensis</name>
    <name type="common">Chinese yew</name>
    <name type="synonym">Taxus wallichiana var. chinensis</name>
    <dbReference type="NCBI Taxonomy" id="29808"/>
    <lineage>
        <taxon>Eukaryota</taxon>
        <taxon>Viridiplantae</taxon>
        <taxon>Streptophyta</taxon>
        <taxon>Embryophyta</taxon>
        <taxon>Tracheophyta</taxon>
        <taxon>Spermatophyta</taxon>
        <taxon>Pinopsida</taxon>
        <taxon>Pinidae</taxon>
        <taxon>Conifers II</taxon>
        <taxon>Cupressales</taxon>
        <taxon>Taxaceae</taxon>
        <taxon>Taxus</taxon>
    </lineage>
</organism>
<keyword evidence="3" id="KW-1185">Reference proteome</keyword>
<feature type="region of interest" description="Disordered" evidence="1">
    <location>
        <begin position="92"/>
        <end position="122"/>
    </location>
</feature>
<gene>
    <name evidence="2" type="ORF">KI387_033843</name>
</gene>
<sequence>RYYADGEGSDVGNGSTSMGRSRVEQPLTKVKQSKGNHELNEELREKANQLEAIFAAHKLRSQVALEHLENIDITRKKSSSLAVKFEAPTTQQQMCISPKESKLENSKFTSGGPEMASQKIGR</sequence>
<dbReference type="AlphaFoldDB" id="A0AA38BYZ8"/>
<reference evidence="2 3" key="1">
    <citation type="journal article" date="2021" name="Nat. Plants">
        <title>The Taxus genome provides insights into paclitaxel biosynthesis.</title>
        <authorList>
            <person name="Xiong X."/>
            <person name="Gou J."/>
            <person name="Liao Q."/>
            <person name="Li Y."/>
            <person name="Zhou Q."/>
            <person name="Bi G."/>
            <person name="Li C."/>
            <person name="Du R."/>
            <person name="Wang X."/>
            <person name="Sun T."/>
            <person name="Guo L."/>
            <person name="Liang H."/>
            <person name="Lu P."/>
            <person name="Wu Y."/>
            <person name="Zhang Z."/>
            <person name="Ro D.K."/>
            <person name="Shang Y."/>
            <person name="Huang S."/>
            <person name="Yan J."/>
        </authorList>
    </citation>
    <scope>NUCLEOTIDE SEQUENCE [LARGE SCALE GENOMIC DNA]</scope>
    <source>
        <strain evidence="2">Ta-2019</strain>
    </source>
</reference>
<protein>
    <submittedName>
        <fullName evidence="2">Uncharacterized protein</fullName>
    </submittedName>
</protein>
<name>A0AA38BYZ8_TAXCH</name>
<evidence type="ECO:0000256" key="1">
    <source>
        <dbReference type="SAM" id="MobiDB-lite"/>
    </source>
</evidence>